<comment type="caution">
    <text evidence="1">The sequence shown here is derived from an EMBL/GenBank/DDBJ whole genome shotgun (WGS) entry which is preliminary data.</text>
</comment>
<dbReference type="AlphaFoldDB" id="A0A838CNR4"/>
<dbReference type="Proteomes" id="UP000571017">
    <property type="component" value="Unassembled WGS sequence"/>
</dbReference>
<gene>
    <name evidence="1" type="ORF">H0266_02180</name>
</gene>
<protein>
    <submittedName>
        <fullName evidence="1">Uncharacterized protein</fullName>
    </submittedName>
</protein>
<dbReference type="EMBL" id="JACEFG010000001">
    <property type="protein sequence ID" value="MBA2173697.1"/>
    <property type="molecule type" value="Genomic_DNA"/>
</dbReference>
<accession>A0A838CNR4</accession>
<sequence>MNQLAIGQLIQKRCTRCFHDELKIIKIDSKEFSEKVAYVFWTQCPKCGNNDTNLTQADR</sequence>
<proteinExistence type="predicted"/>
<evidence type="ECO:0000313" key="2">
    <source>
        <dbReference type="Proteomes" id="UP000571017"/>
    </source>
</evidence>
<keyword evidence="2" id="KW-1185">Reference proteome</keyword>
<organism evidence="1 2">
    <name type="scientific">Halobacillus locisalis</name>
    <dbReference type="NCBI Taxonomy" id="220753"/>
    <lineage>
        <taxon>Bacteria</taxon>
        <taxon>Bacillati</taxon>
        <taxon>Bacillota</taxon>
        <taxon>Bacilli</taxon>
        <taxon>Bacillales</taxon>
        <taxon>Bacillaceae</taxon>
        <taxon>Halobacillus</taxon>
    </lineage>
</organism>
<name>A0A838CNR4_9BACI</name>
<dbReference type="RefSeq" id="WP_181470740.1">
    <property type="nucleotide sequence ID" value="NZ_JACEFG010000001.1"/>
</dbReference>
<reference evidence="1 2" key="1">
    <citation type="journal article" date="2004" name="Extremophiles">
        <title>Halobacillus locisalis sp. nov., a halophilic bacterium isolated from a marine solar saltern of the Yellow Sea in Korea.</title>
        <authorList>
            <person name="Yoon J.H."/>
            <person name="Kang K.H."/>
            <person name="Oh T.K."/>
            <person name="Park Y.H."/>
        </authorList>
    </citation>
    <scope>NUCLEOTIDE SEQUENCE [LARGE SCALE GENOMIC DNA]</scope>
    <source>
        <strain evidence="1 2">KCTC 3788</strain>
    </source>
</reference>
<evidence type="ECO:0000313" key="1">
    <source>
        <dbReference type="EMBL" id="MBA2173697.1"/>
    </source>
</evidence>